<feature type="region of interest" description="Disordered" evidence="1">
    <location>
        <begin position="1"/>
        <end position="21"/>
    </location>
</feature>
<dbReference type="EnsemblPlants" id="PGSC0003DMT400090574">
    <property type="protein sequence ID" value="PGSC0003DMT400090574"/>
    <property type="gene ID" value="PGSC0003DMG400040145"/>
</dbReference>
<keyword evidence="3" id="KW-1185">Reference proteome</keyword>
<reference evidence="2" key="2">
    <citation type="submission" date="2015-06" db="UniProtKB">
        <authorList>
            <consortium name="EnsemblPlants"/>
        </authorList>
    </citation>
    <scope>IDENTIFICATION</scope>
    <source>
        <strain evidence="2">DM1-3 516 R44</strain>
    </source>
</reference>
<dbReference type="InParanoid" id="M1DKP6"/>
<evidence type="ECO:0000313" key="2">
    <source>
        <dbReference type="EnsemblPlants" id="PGSC0003DMT400090574"/>
    </source>
</evidence>
<sequence length="108" mass="11590">MKGMSQDETLPNISASPQVRDEAQTSLQAEVHYVQILGAQHVVAAPHLVVPPVPIVVPSMIVKCLLLASKMMDKSGKEVESGRNWVSDVASASEGSLKRTVKDDQQVA</sequence>
<dbReference type="AlphaFoldDB" id="M1DKP6"/>
<protein>
    <submittedName>
        <fullName evidence="2">Uncharacterized protein</fullName>
    </submittedName>
</protein>
<dbReference type="Gramene" id="PGSC0003DMT400090574">
    <property type="protein sequence ID" value="PGSC0003DMT400090574"/>
    <property type="gene ID" value="PGSC0003DMG400040145"/>
</dbReference>
<proteinExistence type="predicted"/>
<reference evidence="3" key="1">
    <citation type="journal article" date="2011" name="Nature">
        <title>Genome sequence and analysis of the tuber crop potato.</title>
        <authorList>
            <consortium name="The Potato Genome Sequencing Consortium"/>
        </authorList>
    </citation>
    <scope>NUCLEOTIDE SEQUENCE [LARGE SCALE GENOMIC DNA]</scope>
    <source>
        <strain evidence="3">cv. DM1-3 516 R44</strain>
    </source>
</reference>
<dbReference type="HOGENOM" id="CLU_2201723_0_0_1"/>
<name>M1DKP6_SOLTU</name>
<organism evidence="2 3">
    <name type="scientific">Solanum tuberosum</name>
    <name type="common">Potato</name>
    <dbReference type="NCBI Taxonomy" id="4113"/>
    <lineage>
        <taxon>Eukaryota</taxon>
        <taxon>Viridiplantae</taxon>
        <taxon>Streptophyta</taxon>
        <taxon>Embryophyta</taxon>
        <taxon>Tracheophyta</taxon>
        <taxon>Spermatophyta</taxon>
        <taxon>Magnoliopsida</taxon>
        <taxon>eudicotyledons</taxon>
        <taxon>Gunneridae</taxon>
        <taxon>Pentapetalae</taxon>
        <taxon>asterids</taxon>
        <taxon>lamiids</taxon>
        <taxon>Solanales</taxon>
        <taxon>Solanaceae</taxon>
        <taxon>Solanoideae</taxon>
        <taxon>Solaneae</taxon>
        <taxon>Solanum</taxon>
    </lineage>
</organism>
<evidence type="ECO:0000256" key="1">
    <source>
        <dbReference type="SAM" id="MobiDB-lite"/>
    </source>
</evidence>
<evidence type="ECO:0000313" key="3">
    <source>
        <dbReference type="Proteomes" id="UP000011115"/>
    </source>
</evidence>
<feature type="compositionally biased region" description="Polar residues" evidence="1">
    <location>
        <begin position="1"/>
        <end position="17"/>
    </location>
</feature>
<dbReference type="Proteomes" id="UP000011115">
    <property type="component" value="Unassembled WGS sequence"/>
</dbReference>
<accession>M1DKP6</accession>
<dbReference type="PaxDb" id="4113-PGSC0003DMT400090574"/>